<dbReference type="RefSeq" id="WP_004995586.1">
    <property type="nucleotide sequence ID" value="NC_025193.1"/>
</dbReference>
<evidence type="ECO:0000313" key="1">
    <source>
        <dbReference type="EMBL" id="AHN10460.1"/>
    </source>
</evidence>
<dbReference type="EMBL" id="KC935372">
    <property type="protein sequence ID" value="AHN10460.1"/>
    <property type="molecule type" value="Genomic_DNA"/>
</dbReference>
<reference evidence="1" key="1">
    <citation type="submission" date="2013-04" db="EMBL/GenBank/DDBJ databases">
        <authorList>
            <person name="Li L."/>
        </authorList>
    </citation>
    <scope>NUCLEOTIDE SEQUENCE</scope>
    <source>
        <plasmid evidence="1">pPPWB-Hn</plasmid>
    </source>
</reference>
<proteinExistence type="predicted"/>
<geneLocation type="plasmid" evidence="1">
    <name>pPPWB-Hn</name>
</geneLocation>
<organism evidence="1">
    <name type="scientific">Pigeon pea witches'-broom phytoplasma</name>
    <dbReference type="NCBI Taxonomy" id="37700"/>
    <lineage>
        <taxon>Bacteria</taxon>
        <taxon>Bacillati</taxon>
        <taxon>Mycoplasmatota</taxon>
        <taxon>Mollicutes</taxon>
        <taxon>Acholeplasmatales</taxon>
        <taxon>Acholeplasmataceae</taxon>
        <taxon>Candidatus Phytoplasma</taxon>
        <taxon>16SrIX (Pigeon pea witches'-broom group)</taxon>
    </lineage>
</organism>
<sequence>MVKDIAFARAYPLETFKDSKIKSEIIKFFEKRNDLTYYKNLVIEQQFNRIGIRSLLYSVIKHFNWRFNYSAGIFSRLNFTCKNYSNEAHLNIFFQPAIALYKLKLLEEILNCEDFLIKPLYEPMRMIKMSKQINVFMCGFKPFLHNFTNKEMIKLIKEKCHFIKVDDQIGKLYLE</sequence>
<keyword evidence="1" id="KW-0614">Plasmid</keyword>
<protein>
    <submittedName>
        <fullName evidence="1">Threonine synthase</fullName>
    </submittedName>
</protein>
<name>A0A059TA83_PPWBP</name>
<dbReference type="AlphaFoldDB" id="A0A059TA83"/>
<accession>A0A059TA83</accession>